<name>A0A411HHA1_9GAMM</name>
<gene>
    <name evidence="11" type="ORF">ELE36_05755</name>
</gene>
<reference evidence="11 12" key="1">
    <citation type="submission" date="2019-01" db="EMBL/GenBank/DDBJ databases">
        <title>Pseudolysobacter antarctica gen. nov., sp. nov., isolated from Fildes Peninsula, Antarctica.</title>
        <authorList>
            <person name="Wei Z."/>
            <person name="Peng F."/>
        </authorList>
    </citation>
    <scope>NUCLEOTIDE SEQUENCE [LARGE SCALE GENOMIC DNA]</scope>
    <source>
        <strain evidence="11 12">AQ6-296</strain>
    </source>
</reference>
<feature type="transmembrane region" description="Helical" evidence="9">
    <location>
        <begin position="6"/>
        <end position="26"/>
    </location>
</feature>
<keyword evidence="6" id="KW-0560">Oxidoreductase</keyword>
<keyword evidence="9" id="KW-0812">Transmembrane</keyword>
<accession>A0A411HHA1</accession>
<keyword evidence="9" id="KW-1133">Transmembrane helix</keyword>
<dbReference type="Pfam" id="PF01494">
    <property type="entry name" value="FAD_binding_3"/>
    <property type="match status" value="1"/>
</dbReference>
<comment type="cofactor">
    <cofactor evidence="1">
        <name>FAD</name>
        <dbReference type="ChEBI" id="CHEBI:57692"/>
    </cofactor>
</comment>
<dbReference type="OrthoDB" id="9769565at2"/>
<evidence type="ECO:0000256" key="1">
    <source>
        <dbReference type="ARBA" id="ARBA00001974"/>
    </source>
</evidence>
<dbReference type="InterPro" id="IPR002938">
    <property type="entry name" value="FAD-bd"/>
</dbReference>
<dbReference type="GO" id="GO:0110142">
    <property type="term" value="C:ubiquinone biosynthesis complex"/>
    <property type="evidence" value="ECO:0007669"/>
    <property type="project" value="UniProtKB-ARBA"/>
</dbReference>
<evidence type="ECO:0000256" key="9">
    <source>
        <dbReference type="SAM" id="Phobius"/>
    </source>
</evidence>
<dbReference type="RefSeq" id="WP_129832167.1">
    <property type="nucleotide sequence ID" value="NZ_CP035704.1"/>
</dbReference>
<dbReference type="Gene3D" id="3.50.50.60">
    <property type="entry name" value="FAD/NAD(P)-binding domain"/>
    <property type="match status" value="2"/>
</dbReference>
<evidence type="ECO:0000256" key="5">
    <source>
        <dbReference type="ARBA" id="ARBA00022827"/>
    </source>
</evidence>
<keyword evidence="9" id="KW-0472">Membrane</keyword>
<dbReference type="NCBIfam" id="TIGR01988">
    <property type="entry name" value="Ubi-OHases"/>
    <property type="match status" value="1"/>
</dbReference>
<dbReference type="GO" id="GO:0071949">
    <property type="term" value="F:FAD binding"/>
    <property type="evidence" value="ECO:0007669"/>
    <property type="project" value="InterPro"/>
</dbReference>
<dbReference type="SUPFAM" id="SSF51905">
    <property type="entry name" value="FAD/NAD(P)-binding domain"/>
    <property type="match status" value="1"/>
</dbReference>
<keyword evidence="12" id="KW-1185">Reference proteome</keyword>
<evidence type="ECO:0000256" key="7">
    <source>
        <dbReference type="ARBA" id="ARBA00023033"/>
    </source>
</evidence>
<organism evidence="11 12">
    <name type="scientific">Pseudolysobacter antarcticus</name>
    <dbReference type="NCBI Taxonomy" id="2511995"/>
    <lineage>
        <taxon>Bacteria</taxon>
        <taxon>Pseudomonadati</taxon>
        <taxon>Pseudomonadota</taxon>
        <taxon>Gammaproteobacteria</taxon>
        <taxon>Lysobacterales</taxon>
        <taxon>Rhodanobacteraceae</taxon>
        <taxon>Pseudolysobacter</taxon>
    </lineage>
</organism>
<evidence type="ECO:0000259" key="10">
    <source>
        <dbReference type="Pfam" id="PF01494"/>
    </source>
</evidence>
<comment type="pathway">
    <text evidence="2">Cofactor biosynthesis; ubiquinone biosynthesis.</text>
</comment>
<keyword evidence="5" id="KW-0274">FAD</keyword>
<dbReference type="PANTHER" id="PTHR43876">
    <property type="entry name" value="UBIQUINONE BIOSYNTHESIS MONOOXYGENASE COQ6, MITOCHONDRIAL"/>
    <property type="match status" value="1"/>
</dbReference>
<dbReference type="InterPro" id="IPR036188">
    <property type="entry name" value="FAD/NAD-bd_sf"/>
</dbReference>
<dbReference type="Proteomes" id="UP000291562">
    <property type="component" value="Chromosome"/>
</dbReference>
<comment type="similarity">
    <text evidence="3">Belongs to the UbiH/COQ6 family.</text>
</comment>
<keyword evidence="4" id="KW-0285">Flavoprotein</keyword>
<feature type="domain" description="FAD-binding" evidence="10">
    <location>
        <begin position="8"/>
        <end position="341"/>
    </location>
</feature>
<comment type="subunit">
    <text evidence="8">Component of the Ubi complex metabolon, which regroups five ubiquinone biosynthesis proteins (UbiE, UbiF, UbiG, UbiH and UbiI) and two accessory factors (UbiK and the lipid-binding protein UbiJ).</text>
</comment>
<protein>
    <submittedName>
        <fullName evidence="11">FAD-dependent oxidoreductase</fullName>
    </submittedName>
</protein>
<dbReference type="PROSITE" id="PS01304">
    <property type="entry name" value="UBIH"/>
    <property type="match status" value="1"/>
</dbReference>
<dbReference type="GO" id="GO:0008681">
    <property type="term" value="F:2-octaprenyl-6-methoxyphenol hydroxylase activity"/>
    <property type="evidence" value="ECO:0007669"/>
    <property type="project" value="TreeGrafter"/>
</dbReference>
<evidence type="ECO:0000256" key="6">
    <source>
        <dbReference type="ARBA" id="ARBA00023002"/>
    </source>
</evidence>
<dbReference type="InterPro" id="IPR010971">
    <property type="entry name" value="UbiH/COQ6"/>
</dbReference>
<evidence type="ECO:0000256" key="3">
    <source>
        <dbReference type="ARBA" id="ARBA00005349"/>
    </source>
</evidence>
<dbReference type="InterPro" id="IPR018168">
    <property type="entry name" value="Ubi_Hdrlase_CS"/>
</dbReference>
<keyword evidence="7" id="KW-0503">Monooxygenase</keyword>
<evidence type="ECO:0000256" key="4">
    <source>
        <dbReference type="ARBA" id="ARBA00022630"/>
    </source>
</evidence>
<dbReference type="PANTHER" id="PTHR43876:SF8">
    <property type="entry name" value="2-OCTAPRENYL-6-METHOXYPHENOL HYDROXYLASE"/>
    <property type="match status" value="1"/>
</dbReference>
<sequence>MSRRELFDVVVVGAGMVGSAAALVLIRQGLRVALVEERVPAPWLVGDEVDLRVVALAPSSIKLFEDLDVWTSIRSARASAYRRMRVWDANAAGELNFDAADRGDAALGYIVENRLIQHVLWQALSTSSATLFCPAKIVGLESAEQARVVVLADGTRLRTRLVIAADGLASPLREWSGIATAGHAYDQRAVVANVRTERAHEHTAWQRFLPGGPLAFLPLADGRCSIVWSAPTHEAERLLALDTTAFCAELGAAFDFRLGAITACSTRASFPLRLQLAERYIAERLVLIGDAAHVVHPLAGQGVNLGLRDVTALCDVLERAVDNERDPGSVSTLRAYERQRRSENALAGWGFDAIQRLFGNHSAPLAVVRGLGLTALNCLGPIKQRLMDHAAGRR</sequence>
<dbReference type="GO" id="GO:0006744">
    <property type="term" value="P:ubiquinone biosynthetic process"/>
    <property type="evidence" value="ECO:0007669"/>
    <property type="project" value="UniProtKB-UniPathway"/>
</dbReference>
<evidence type="ECO:0000256" key="2">
    <source>
        <dbReference type="ARBA" id="ARBA00004749"/>
    </source>
</evidence>
<dbReference type="EMBL" id="CP035704">
    <property type="protein sequence ID" value="QBB69908.1"/>
    <property type="molecule type" value="Genomic_DNA"/>
</dbReference>
<evidence type="ECO:0000313" key="11">
    <source>
        <dbReference type="EMBL" id="QBB69908.1"/>
    </source>
</evidence>
<proteinExistence type="inferred from homology"/>
<dbReference type="PRINTS" id="PR00420">
    <property type="entry name" value="RNGMNOXGNASE"/>
</dbReference>
<dbReference type="AlphaFoldDB" id="A0A411HHA1"/>
<evidence type="ECO:0000256" key="8">
    <source>
        <dbReference type="ARBA" id="ARBA00065734"/>
    </source>
</evidence>
<dbReference type="UniPathway" id="UPA00232"/>
<dbReference type="FunFam" id="3.50.50.60:FF:000021">
    <property type="entry name" value="Ubiquinone biosynthesis monooxygenase COQ6"/>
    <property type="match status" value="1"/>
</dbReference>
<evidence type="ECO:0000313" key="12">
    <source>
        <dbReference type="Proteomes" id="UP000291562"/>
    </source>
</evidence>
<dbReference type="KEGG" id="xbc:ELE36_05755"/>
<dbReference type="InterPro" id="IPR051205">
    <property type="entry name" value="UbiH/COQ6_monooxygenase"/>
</dbReference>